<evidence type="ECO:0000259" key="14">
    <source>
        <dbReference type="Pfam" id="PF00593"/>
    </source>
</evidence>
<dbReference type="InterPro" id="IPR039426">
    <property type="entry name" value="TonB-dep_rcpt-like"/>
</dbReference>
<dbReference type="STRING" id="1280954.HPO_04660"/>
<keyword evidence="2 11" id="KW-0813">Transport</keyword>
<evidence type="ECO:0000256" key="2">
    <source>
        <dbReference type="ARBA" id="ARBA00022448"/>
    </source>
</evidence>
<feature type="signal peptide" evidence="13">
    <location>
        <begin position="1"/>
        <end position="30"/>
    </location>
</feature>
<comment type="similarity">
    <text evidence="11 12">Belongs to the TonB-dependent receptor family.</text>
</comment>
<feature type="domain" description="TonB-dependent receptor plug" evidence="15">
    <location>
        <begin position="68"/>
        <end position="175"/>
    </location>
</feature>
<keyword evidence="8 12" id="KW-0798">TonB box</keyword>
<evidence type="ECO:0000256" key="8">
    <source>
        <dbReference type="ARBA" id="ARBA00023077"/>
    </source>
</evidence>
<organism evidence="16 17">
    <name type="scientific">Hyphomonas polymorpha PS728</name>
    <dbReference type="NCBI Taxonomy" id="1280954"/>
    <lineage>
        <taxon>Bacteria</taxon>
        <taxon>Pseudomonadati</taxon>
        <taxon>Pseudomonadota</taxon>
        <taxon>Alphaproteobacteria</taxon>
        <taxon>Hyphomonadales</taxon>
        <taxon>Hyphomonadaceae</taxon>
        <taxon>Hyphomonas</taxon>
    </lineage>
</organism>
<dbReference type="eggNOG" id="COG4774">
    <property type="taxonomic scope" value="Bacteria"/>
</dbReference>
<evidence type="ECO:0000256" key="11">
    <source>
        <dbReference type="PROSITE-ProRule" id="PRU01360"/>
    </source>
</evidence>
<dbReference type="Pfam" id="PF07715">
    <property type="entry name" value="Plug"/>
    <property type="match status" value="1"/>
</dbReference>
<evidence type="ECO:0000256" key="7">
    <source>
        <dbReference type="ARBA" id="ARBA00023065"/>
    </source>
</evidence>
<protein>
    <submittedName>
        <fullName evidence="16">Putative TonB dependent receptor</fullName>
    </submittedName>
</protein>
<dbReference type="PANTHER" id="PTHR32552:SF81">
    <property type="entry name" value="TONB-DEPENDENT OUTER MEMBRANE RECEPTOR"/>
    <property type="match status" value="1"/>
</dbReference>
<evidence type="ECO:0000256" key="13">
    <source>
        <dbReference type="SAM" id="SignalP"/>
    </source>
</evidence>
<dbReference type="RefSeq" id="WP_035595140.1">
    <property type="nucleotide sequence ID" value="NZ_ARYM01000004.1"/>
</dbReference>
<comment type="caution">
    <text evidence="16">The sequence shown here is derived from an EMBL/GenBank/DDBJ whole genome shotgun (WGS) entry which is preliminary data.</text>
</comment>
<evidence type="ECO:0000256" key="6">
    <source>
        <dbReference type="ARBA" id="ARBA00023004"/>
    </source>
</evidence>
<keyword evidence="5 11" id="KW-0812">Transmembrane</keyword>
<gene>
    <name evidence="16" type="ORF">HPO_04660</name>
</gene>
<feature type="chain" id="PRO_5001615733" evidence="13">
    <location>
        <begin position="31"/>
        <end position="787"/>
    </location>
</feature>
<dbReference type="Gene3D" id="2.40.170.20">
    <property type="entry name" value="TonB-dependent receptor, beta-barrel domain"/>
    <property type="match status" value="1"/>
</dbReference>
<keyword evidence="4" id="KW-0410">Iron transport</keyword>
<evidence type="ECO:0000256" key="10">
    <source>
        <dbReference type="ARBA" id="ARBA00023237"/>
    </source>
</evidence>
<keyword evidence="13" id="KW-0732">Signal</keyword>
<name>A0A062VJ67_9PROT</name>
<dbReference type="SUPFAM" id="SSF56935">
    <property type="entry name" value="Porins"/>
    <property type="match status" value="1"/>
</dbReference>
<keyword evidence="17" id="KW-1185">Reference proteome</keyword>
<dbReference type="InterPro" id="IPR012910">
    <property type="entry name" value="Plug_dom"/>
</dbReference>
<keyword evidence="6" id="KW-0408">Iron</keyword>
<dbReference type="AlphaFoldDB" id="A0A062VJ67"/>
<evidence type="ECO:0000256" key="12">
    <source>
        <dbReference type="RuleBase" id="RU003357"/>
    </source>
</evidence>
<evidence type="ECO:0000313" key="17">
    <source>
        <dbReference type="Proteomes" id="UP000027100"/>
    </source>
</evidence>
<dbReference type="PATRIC" id="fig|1280954.3.peg.948"/>
<reference evidence="16 17" key="1">
    <citation type="journal article" date="2014" name="Antonie Van Leeuwenhoek">
        <title>Hyphomonas beringensis sp. nov. and Hyphomonas chukchiensis sp. nov., isolated from surface seawater of the Bering Sea and Chukchi Sea.</title>
        <authorList>
            <person name="Li C."/>
            <person name="Lai Q."/>
            <person name="Li G."/>
            <person name="Dong C."/>
            <person name="Wang J."/>
            <person name="Liao Y."/>
            <person name="Shao Z."/>
        </authorList>
    </citation>
    <scope>NUCLEOTIDE SEQUENCE [LARGE SCALE GENOMIC DNA]</scope>
    <source>
        <strain evidence="16 17">PS728</strain>
    </source>
</reference>
<dbReference type="OrthoDB" id="7223550at2"/>
<evidence type="ECO:0000256" key="1">
    <source>
        <dbReference type="ARBA" id="ARBA00004571"/>
    </source>
</evidence>
<keyword evidence="9 11" id="KW-0472">Membrane</keyword>
<evidence type="ECO:0000256" key="4">
    <source>
        <dbReference type="ARBA" id="ARBA00022496"/>
    </source>
</evidence>
<keyword evidence="16" id="KW-0675">Receptor</keyword>
<feature type="domain" description="TonB-dependent receptor-like beta-barrel" evidence="14">
    <location>
        <begin position="321"/>
        <end position="744"/>
    </location>
</feature>
<evidence type="ECO:0000256" key="3">
    <source>
        <dbReference type="ARBA" id="ARBA00022452"/>
    </source>
</evidence>
<dbReference type="PROSITE" id="PS52016">
    <property type="entry name" value="TONB_DEPENDENT_REC_3"/>
    <property type="match status" value="1"/>
</dbReference>
<dbReference type="PANTHER" id="PTHR32552">
    <property type="entry name" value="FERRICHROME IRON RECEPTOR-RELATED"/>
    <property type="match status" value="1"/>
</dbReference>
<keyword evidence="7" id="KW-0406">Ion transport</keyword>
<keyword evidence="10 11" id="KW-0998">Cell outer membrane</keyword>
<dbReference type="Proteomes" id="UP000027100">
    <property type="component" value="Unassembled WGS sequence"/>
</dbReference>
<accession>A0A062VJ67</accession>
<proteinExistence type="inferred from homology"/>
<dbReference type="GO" id="GO:0009279">
    <property type="term" value="C:cell outer membrane"/>
    <property type="evidence" value="ECO:0007669"/>
    <property type="project" value="UniProtKB-SubCell"/>
</dbReference>
<dbReference type="Pfam" id="PF00593">
    <property type="entry name" value="TonB_dep_Rec_b-barrel"/>
    <property type="match status" value="1"/>
</dbReference>
<evidence type="ECO:0000256" key="9">
    <source>
        <dbReference type="ARBA" id="ARBA00023136"/>
    </source>
</evidence>
<dbReference type="InterPro" id="IPR036942">
    <property type="entry name" value="Beta-barrel_TonB_sf"/>
</dbReference>
<comment type="subcellular location">
    <subcellularLocation>
        <location evidence="1 11">Cell outer membrane</location>
        <topology evidence="1 11">Multi-pass membrane protein</topology>
    </subcellularLocation>
</comment>
<evidence type="ECO:0000259" key="15">
    <source>
        <dbReference type="Pfam" id="PF07715"/>
    </source>
</evidence>
<keyword evidence="3 11" id="KW-1134">Transmembrane beta strand</keyword>
<dbReference type="EMBL" id="ARYM01000004">
    <property type="protein sequence ID" value="KCZ99649.1"/>
    <property type="molecule type" value="Genomic_DNA"/>
</dbReference>
<evidence type="ECO:0000256" key="5">
    <source>
        <dbReference type="ARBA" id="ARBA00022692"/>
    </source>
</evidence>
<dbReference type="InterPro" id="IPR000531">
    <property type="entry name" value="Beta-barrel_TonB"/>
</dbReference>
<evidence type="ECO:0000313" key="16">
    <source>
        <dbReference type="EMBL" id="KCZ99649.1"/>
    </source>
</evidence>
<dbReference type="GO" id="GO:0006826">
    <property type="term" value="P:iron ion transport"/>
    <property type="evidence" value="ECO:0007669"/>
    <property type="project" value="UniProtKB-KW"/>
</dbReference>
<sequence length="787" mass="85018">MRKIKRISIQRSAVSVLALGVLMSGFVAVGQEVEDGAETNAQVDQPEDDIKKLNVVYVTARKRDEREIDVPVAISALPAIELEQRGLSNLTEISTAIPELRISENTIGYGGNLTMRGISSATSTASVDQAVTVNVDGVPVSYAGIIKLGQFDLGQVEVLKGPQALFFGKNATAGIVSLTSAAPTDYLDYRLRGEYEFEAEQYAGEAYVSGPLSEGVRGRLAVRYSDSEGWLTNQLPDPATVPGTVLTPDRKGPGAEEFLAKGSLYIEPSTDFLLKLIGGYSDTETNGNYLQSQRIFCPNGVAQGPFGYAGQDCKTNNVSTNGGMPAAWAAFDSRFPTDNQPYTRTKQHVLVADADYQLSPDLEFNSITGFYNVNLDASDHVSNGAIPFVGFATSIEKTTYSQEFRLSNNASDRFNWMLGVFLQDDQYVEDQSTIIGALLPKADFRITGDTISPFAQLGFDITDKLTLTGGVRYTDETKQQQIGSGQFDGLYPEELNFENWSPEATLSYALTPNANVYVAYKQAYKSGGFQTEHVAIPGALAAGTVIDNSFREEQAEGFEIGAKAYLLDQSLRVSAAAYQFEYTDLQLSSFDSVLVANIISNVGAATSEGVEFDFDYRPPAFEGFSLNGAVAYNNATFDEYAPACYNGQTAALGCDIATDTNDVSGERLPRAPEWSATLAGAYEGSLTTALDYRINAGVQYSGAYEGNSDVIPNSGQDSYISVDAGIAIADKDKVWELALIGRNLADEYWVASTYQVPVTGSDLALSDIAGTVNRGRQVMLRLTYHPQ</sequence>